<name>A0A927UBW1_9FIRM</name>
<evidence type="ECO:0000313" key="1">
    <source>
        <dbReference type="EMBL" id="MBE5920932.1"/>
    </source>
</evidence>
<protein>
    <submittedName>
        <fullName evidence="1">Uncharacterized protein</fullName>
    </submittedName>
</protein>
<reference evidence="1" key="1">
    <citation type="submission" date="2019-04" db="EMBL/GenBank/DDBJ databases">
        <title>Evolution of Biomass-Degrading Anaerobic Consortia Revealed by Metagenomics.</title>
        <authorList>
            <person name="Peng X."/>
        </authorList>
    </citation>
    <scope>NUCLEOTIDE SEQUENCE</scope>
    <source>
        <strain evidence="1">SIG311</strain>
    </source>
</reference>
<accession>A0A927UBW1</accession>
<sequence>MPENEEIDLYLEYDSYGIRLLLKFIENVSMNFVPNDDYEADWLSGATIGLNAKNQIVWAADEDLEVKKLPSYLLWIVGDKFRYALIDESDNPIEIPNMILHQIHSIYDYEKKAYVDEKFDYELI</sequence>
<organism evidence="1 2">
    <name type="scientific">Pseudobutyrivibrio ruminis</name>
    <dbReference type="NCBI Taxonomy" id="46206"/>
    <lineage>
        <taxon>Bacteria</taxon>
        <taxon>Bacillati</taxon>
        <taxon>Bacillota</taxon>
        <taxon>Clostridia</taxon>
        <taxon>Lachnospirales</taxon>
        <taxon>Lachnospiraceae</taxon>
        <taxon>Pseudobutyrivibrio</taxon>
    </lineage>
</organism>
<dbReference type="EMBL" id="SVER01000063">
    <property type="protein sequence ID" value="MBE5920932.1"/>
    <property type="molecule type" value="Genomic_DNA"/>
</dbReference>
<dbReference type="Proteomes" id="UP000766246">
    <property type="component" value="Unassembled WGS sequence"/>
</dbReference>
<dbReference type="AlphaFoldDB" id="A0A927UBW1"/>
<proteinExistence type="predicted"/>
<gene>
    <name evidence="1" type="ORF">E7272_13980</name>
</gene>
<evidence type="ECO:0000313" key="2">
    <source>
        <dbReference type="Proteomes" id="UP000766246"/>
    </source>
</evidence>
<comment type="caution">
    <text evidence="1">The sequence shown here is derived from an EMBL/GenBank/DDBJ whole genome shotgun (WGS) entry which is preliminary data.</text>
</comment>